<keyword evidence="1" id="KW-0732">Signal</keyword>
<organism evidence="2 3">
    <name type="scientific">Pedobacter agri</name>
    <dbReference type="NCBI Taxonomy" id="454586"/>
    <lineage>
        <taxon>Bacteria</taxon>
        <taxon>Pseudomonadati</taxon>
        <taxon>Bacteroidota</taxon>
        <taxon>Sphingobacteriia</taxon>
        <taxon>Sphingobacteriales</taxon>
        <taxon>Sphingobacteriaceae</taxon>
        <taxon>Pedobacter</taxon>
    </lineage>
</organism>
<sequence>MIKKIILISVLSLMVQLITACVDCKCGPYRTILFTNKGLSIKNLDSNLPQPAVTSAGIIPSAKYGIQVQHLTEEVALRKPQIYWGLIQSAYACSCQSDYLKSKEEIVSVKIISNNDFDTNYPKGSDLSSIFMVKRYYNDELSSINDYLKTLKLEYQSNYPFQKGIFLQVAPTIAKKHKFKIAITLTDGRILEAETTEVELT</sequence>
<dbReference type="AlphaFoldDB" id="A0A9X3DI90"/>
<dbReference type="PROSITE" id="PS51257">
    <property type="entry name" value="PROKAR_LIPOPROTEIN"/>
    <property type="match status" value="1"/>
</dbReference>
<gene>
    <name evidence="2" type="ORF">OQZ29_13755</name>
</gene>
<name>A0A9X3DI90_9SPHI</name>
<evidence type="ECO:0000313" key="2">
    <source>
        <dbReference type="EMBL" id="MCX3265818.1"/>
    </source>
</evidence>
<protein>
    <submittedName>
        <fullName evidence="2">DUF5034 domain-containing protein</fullName>
    </submittedName>
</protein>
<reference evidence="2" key="1">
    <citation type="submission" date="2022-11" db="EMBL/GenBank/DDBJ databases">
        <authorList>
            <person name="Graham C."/>
            <person name="Newman J.D."/>
        </authorList>
    </citation>
    <scope>NUCLEOTIDE SEQUENCE</scope>
    <source>
        <strain evidence="2">DSM 19486</strain>
    </source>
</reference>
<dbReference type="EMBL" id="JAPJUH010000004">
    <property type="protein sequence ID" value="MCX3265818.1"/>
    <property type="molecule type" value="Genomic_DNA"/>
</dbReference>
<proteinExistence type="predicted"/>
<dbReference type="InterPro" id="IPR032215">
    <property type="entry name" value="DUF5034"/>
</dbReference>
<feature type="chain" id="PRO_5040857309" evidence="1">
    <location>
        <begin position="21"/>
        <end position="201"/>
    </location>
</feature>
<dbReference type="Pfam" id="PF16437">
    <property type="entry name" value="DUF5034"/>
    <property type="match status" value="1"/>
</dbReference>
<dbReference type="RefSeq" id="WP_010599087.1">
    <property type="nucleotide sequence ID" value="NZ_JAPJUH010000004.1"/>
</dbReference>
<comment type="caution">
    <text evidence="2">The sequence shown here is derived from an EMBL/GenBank/DDBJ whole genome shotgun (WGS) entry which is preliminary data.</text>
</comment>
<accession>A0A9X3DI90</accession>
<feature type="signal peptide" evidence="1">
    <location>
        <begin position="1"/>
        <end position="20"/>
    </location>
</feature>
<keyword evidence="3" id="KW-1185">Reference proteome</keyword>
<evidence type="ECO:0000256" key="1">
    <source>
        <dbReference type="SAM" id="SignalP"/>
    </source>
</evidence>
<evidence type="ECO:0000313" key="3">
    <source>
        <dbReference type="Proteomes" id="UP001142592"/>
    </source>
</evidence>
<dbReference type="Proteomes" id="UP001142592">
    <property type="component" value="Unassembled WGS sequence"/>
</dbReference>